<dbReference type="GO" id="GO:0006783">
    <property type="term" value="P:heme biosynthetic process"/>
    <property type="evidence" value="ECO:0007669"/>
    <property type="project" value="UniProtKB-KW"/>
</dbReference>
<dbReference type="Proteomes" id="UP000765509">
    <property type="component" value="Unassembled WGS sequence"/>
</dbReference>
<dbReference type="FunFam" id="3.40.190.10:FF:000005">
    <property type="entry name" value="Porphobilinogen deaminase"/>
    <property type="match status" value="1"/>
</dbReference>
<keyword evidence="8" id="KW-0627">Porphyrin biosynthesis</keyword>
<evidence type="ECO:0000259" key="12">
    <source>
        <dbReference type="Pfam" id="PF03900"/>
    </source>
</evidence>
<dbReference type="EMBL" id="AVOT02087600">
    <property type="protein sequence ID" value="MBW0571149.1"/>
    <property type="molecule type" value="Genomic_DNA"/>
</dbReference>
<dbReference type="InterPro" id="IPR036803">
    <property type="entry name" value="Porphobilinogen_deaminase_C_sf"/>
</dbReference>
<organism evidence="13 14">
    <name type="scientific">Austropuccinia psidii MF-1</name>
    <dbReference type="NCBI Taxonomy" id="1389203"/>
    <lineage>
        <taxon>Eukaryota</taxon>
        <taxon>Fungi</taxon>
        <taxon>Dikarya</taxon>
        <taxon>Basidiomycota</taxon>
        <taxon>Pucciniomycotina</taxon>
        <taxon>Pucciniomycetes</taxon>
        <taxon>Pucciniales</taxon>
        <taxon>Sphaerophragmiaceae</taxon>
        <taxon>Austropuccinia</taxon>
    </lineage>
</organism>
<evidence type="ECO:0000256" key="8">
    <source>
        <dbReference type="ARBA" id="ARBA00023244"/>
    </source>
</evidence>
<dbReference type="Pfam" id="PF03900">
    <property type="entry name" value="Porphobil_deamC"/>
    <property type="match status" value="1"/>
</dbReference>
<dbReference type="SUPFAM" id="SSF54782">
    <property type="entry name" value="Porphobilinogen deaminase (hydroxymethylbilane synthase), C-terminal domain"/>
    <property type="match status" value="1"/>
</dbReference>
<comment type="similarity">
    <text evidence="3">Belongs to the HMBS family.</text>
</comment>
<dbReference type="SUPFAM" id="SSF53850">
    <property type="entry name" value="Periplasmic binding protein-like II"/>
    <property type="match status" value="1"/>
</dbReference>
<evidence type="ECO:0000259" key="11">
    <source>
        <dbReference type="Pfam" id="PF01379"/>
    </source>
</evidence>
<evidence type="ECO:0000313" key="14">
    <source>
        <dbReference type="Proteomes" id="UP000765509"/>
    </source>
</evidence>
<dbReference type="InterPro" id="IPR022419">
    <property type="entry name" value="Porphobilin_deaminase_cofac_BS"/>
</dbReference>
<name>A0A9Q3K0W8_9BASI</name>
<feature type="domain" description="Porphobilinogen deaminase C-terminal" evidence="12">
    <location>
        <begin position="208"/>
        <end position="290"/>
    </location>
</feature>
<keyword evidence="6" id="KW-0808">Transferase</keyword>
<evidence type="ECO:0000256" key="1">
    <source>
        <dbReference type="ARBA" id="ARBA00001916"/>
    </source>
</evidence>
<dbReference type="PRINTS" id="PR00151">
    <property type="entry name" value="PORPHBDMNASE"/>
</dbReference>
<evidence type="ECO:0000256" key="10">
    <source>
        <dbReference type="ARBA" id="ARBA00033064"/>
    </source>
</evidence>
<dbReference type="AlphaFoldDB" id="A0A9Q3K0W8"/>
<evidence type="ECO:0000256" key="7">
    <source>
        <dbReference type="ARBA" id="ARBA00023133"/>
    </source>
</evidence>
<reference evidence="13" key="1">
    <citation type="submission" date="2021-03" db="EMBL/GenBank/DDBJ databases">
        <title>Draft genome sequence of rust myrtle Austropuccinia psidii MF-1, a brazilian biotype.</title>
        <authorList>
            <person name="Quecine M.C."/>
            <person name="Pachon D.M.R."/>
            <person name="Bonatelli M.L."/>
            <person name="Correr F.H."/>
            <person name="Franceschini L.M."/>
            <person name="Leite T.F."/>
            <person name="Margarido G.R.A."/>
            <person name="Almeida C.A."/>
            <person name="Ferrarezi J.A."/>
            <person name="Labate C.A."/>
        </authorList>
    </citation>
    <scope>NUCLEOTIDE SEQUENCE</scope>
    <source>
        <strain evidence="13">MF-1</strain>
    </source>
</reference>
<dbReference type="NCBIfam" id="TIGR00212">
    <property type="entry name" value="hemC"/>
    <property type="match status" value="1"/>
</dbReference>
<evidence type="ECO:0000256" key="2">
    <source>
        <dbReference type="ARBA" id="ARBA00004735"/>
    </source>
</evidence>
<feature type="domain" description="Porphobilinogen deaminase N-terminal" evidence="11">
    <location>
        <begin position="1"/>
        <end position="172"/>
    </location>
</feature>
<accession>A0A9Q3K0W8</accession>
<dbReference type="PIRSF" id="PIRSF001438">
    <property type="entry name" value="4pyrrol_synth_OHMeBilane_synth"/>
    <property type="match status" value="1"/>
</dbReference>
<evidence type="ECO:0000256" key="4">
    <source>
        <dbReference type="ARBA" id="ARBA00012655"/>
    </source>
</evidence>
<sequence>MTTTGDQNLLQPLYLMGGKSLWTKELEVALLNGNVDLIVHSLKDMPTCLPSGCQIGAIIEREDPRDALVIRNDLPFRTLKDLPPGSVIGTSSVRRVAQLRRRYPHLAFQDIRGNLNTRFKKLDAADSPYTAIILAVAGLVRLGCADRISSYLEPPELFHAVGQGAIGIEIRSPLEFKPDETEPETLLRERSLMVQELVKSLEDWRTALRCEAERALLNRLEGGCSVPVGVNTILVDLPMPCPWAPKARLTLTGVVTSVDGKEEVQRESSFDICGPQDARRLGVQLADQLFKHGAWKILQELDEVKKSDPDESRIAAATIDCPTTLQVAAPANSARTIVGSNEDYSLVTVPS</sequence>
<dbReference type="PANTHER" id="PTHR11557:SF0">
    <property type="entry name" value="PORPHOBILINOGEN DEAMINASE"/>
    <property type="match status" value="1"/>
</dbReference>
<dbReference type="GO" id="GO:0004418">
    <property type="term" value="F:hydroxymethylbilane synthase activity"/>
    <property type="evidence" value="ECO:0007669"/>
    <property type="project" value="UniProtKB-EC"/>
</dbReference>
<dbReference type="FunFam" id="3.30.160.40:FF:000002">
    <property type="entry name" value="Porphobilinogen deaminase"/>
    <property type="match status" value="1"/>
</dbReference>
<dbReference type="InterPro" id="IPR022417">
    <property type="entry name" value="Porphobilin_deaminase_N"/>
</dbReference>
<dbReference type="OrthoDB" id="564646at2759"/>
<evidence type="ECO:0000256" key="6">
    <source>
        <dbReference type="ARBA" id="ARBA00022679"/>
    </source>
</evidence>
<dbReference type="PROSITE" id="PS00533">
    <property type="entry name" value="PORPHOBILINOGEN_DEAM"/>
    <property type="match status" value="1"/>
</dbReference>
<keyword evidence="7" id="KW-0350">Heme biosynthesis</keyword>
<comment type="caution">
    <text evidence="13">The sequence shown here is derived from an EMBL/GenBank/DDBJ whole genome shotgun (WGS) entry which is preliminary data.</text>
</comment>
<evidence type="ECO:0000256" key="9">
    <source>
        <dbReference type="ARBA" id="ARBA00030685"/>
    </source>
</evidence>
<evidence type="ECO:0000313" key="13">
    <source>
        <dbReference type="EMBL" id="MBW0571149.1"/>
    </source>
</evidence>
<gene>
    <name evidence="13" type="ORF">O181_110864</name>
</gene>
<protein>
    <recommendedName>
        <fullName evidence="5">Porphobilinogen deaminase</fullName>
        <ecNumber evidence="4">2.5.1.61</ecNumber>
    </recommendedName>
    <alternativeName>
        <fullName evidence="10">Hydroxymethylbilane synthase</fullName>
    </alternativeName>
    <alternativeName>
        <fullName evidence="9">Pre-uroporphyrinogen synthase</fullName>
    </alternativeName>
</protein>
<dbReference type="Pfam" id="PF01379">
    <property type="entry name" value="Porphobil_deam"/>
    <property type="match status" value="1"/>
</dbReference>
<dbReference type="Gene3D" id="3.40.190.10">
    <property type="entry name" value="Periplasmic binding protein-like II"/>
    <property type="match status" value="2"/>
</dbReference>
<keyword evidence="14" id="KW-1185">Reference proteome</keyword>
<evidence type="ECO:0000256" key="5">
    <source>
        <dbReference type="ARBA" id="ARBA00016519"/>
    </source>
</evidence>
<comment type="cofactor">
    <cofactor evidence="1">
        <name>dipyrromethane</name>
        <dbReference type="ChEBI" id="CHEBI:60342"/>
    </cofactor>
</comment>
<dbReference type="PANTHER" id="PTHR11557">
    <property type="entry name" value="PORPHOBILINOGEN DEAMINASE"/>
    <property type="match status" value="1"/>
</dbReference>
<proteinExistence type="inferred from homology"/>
<dbReference type="GO" id="GO:0005737">
    <property type="term" value="C:cytoplasm"/>
    <property type="evidence" value="ECO:0007669"/>
    <property type="project" value="TreeGrafter"/>
</dbReference>
<dbReference type="Gene3D" id="3.30.160.40">
    <property type="entry name" value="Porphobilinogen deaminase, C-terminal domain"/>
    <property type="match status" value="1"/>
</dbReference>
<dbReference type="EC" id="2.5.1.61" evidence="4"/>
<dbReference type="InterPro" id="IPR000860">
    <property type="entry name" value="HemC"/>
</dbReference>
<evidence type="ECO:0000256" key="3">
    <source>
        <dbReference type="ARBA" id="ARBA00005638"/>
    </source>
</evidence>
<dbReference type="InterPro" id="IPR022418">
    <property type="entry name" value="Porphobilinogen_deaminase_C"/>
</dbReference>
<comment type="pathway">
    <text evidence="2">Porphyrin-containing compound metabolism; protoporphyrin-IX biosynthesis; coproporphyrinogen-III from 5-aminolevulinate: step 2/4.</text>
</comment>